<feature type="compositionally biased region" description="Basic and acidic residues" evidence="2">
    <location>
        <begin position="379"/>
        <end position="388"/>
    </location>
</feature>
<keyword evidence="6" id="KW-1185">Reference proteome</keyword>
<sequence>MNSMPNKCNEGLVYIGVLVALRMIMVSHLLSMKRVRISGVGQDSEEGSDNSRSEEIIPSQRTESFRDNKAESGLQRQFSSEMSHTEYDSSYEGEFASAIAAAAFAIYSAEESNSESYQNKKLRDATEIIPISRVRTTIQDQFKPPESSQISNSTRFSGWEARDGASMRIRMDQSENWVSTSRGSSQAKADAWEKAAMAKIEKRYVKMNSAILAWESEKKMKAKLQMERKKTIKSENTPKPHPLHFLPILEHFPGKVGSAVATVKHFTNQSFNSRINHKNFGSSCKLCSLTGQVTFLYYFVLIAFFLQLLKLCDKEHLLAYDLSKALPSDITDSGHIPNTQLVKFVVKSMTRHLENKLGRSKSSLEIANADNARLLEDAKEEAGERAEEGGSQMETGQKKAGDKEMAVVVDLEAVAEGTGDDFADLSSLV</sequence>
<keyword evidence="3" id="KW-0472">Membrane</keyword>
<evidence type="ECO:0000256" key="2">
    <source>
        <dbReference type="SAM" id="MobiDB-lite"/>
    </source>
</evidence>
<feature type="transmembrane region" description="Helical" evidence="3">
    <location>
        <begin position="12"/>
        <end position="30"/>
    </location>
</feature>
<reference evidence="5 6" key="1">
    <citation type="journal article" date="2018" name="Proc. Natl. Acad. Sci. U.S.A.">
        <title>Draft genome sequence of Camellia sinensis var. sinensis provides insights into the evolution of the tea genome and tea quality.</title>
        <authorList>
            <person name="Wei C."/>
            <person name="Yang H."/>
            <person name="Wang S."/>
            <person name="Zhao J."/>
            <person name="Liu C."/>
            <person name="Gao L."/>
            <person name="Xia E."/>
            <person name="Lu Y."/>
            <person name="Tai Y."/>
            <person name="She G."/>
            <person name="Sun J."/>
            <person name="Cao H."/>
            <person name="Tong W."/>
            <person name="Gao Q."/>
            <person name="Li Y."/>
            <person name="Deng W."/>
            <person name="Jiang X."/>
            <person name="Wang W."/>
            <person name="Chen Q."/>
            <person name="Zhang S."/>
            <person name="Li H."/>
            <person name="Wu J."/>
            <person name="Wang P."/>
            <person name="Li P."/>
            <person name="Shi C."/>
            <person name="Zheng F."/>
            <person name="Jian J."/>
            <person name="Huang B."/>
            <person name="Shan D."/>
            <person name="Shi M."/>
            <person name="Fang C."/>
            <person name="Yue Y."/>
            <person name="Li F."/>
            <person name="Li D."/>
            <person name="Wei S."/>
            <person name="Han B."/>
            <person name="Jiang C."/>
            <person name="Yin Y."/>
            <person name="Xia T."/>
            <person name="Zhang Z."/>
            <person name="Bennetzen J.L."/>
            <person name="Zhao S."/>
            <person name="Wan X."/>
        </authorList>
    </citation>
    <scope>NUCLEOTIDE SEQUENCE [LARGE SCALE GENOMIC DNA]</scope>
    <source>
        <strain evidence="6">cv. Shuchazao</strain>
        <tissue evidence="5">Leaf</tissue>
    </source>
</reference>
<evidence type="ECO:0000256" key="1">
    <source>
        <dbReference type="ARBA" id="ARBA00005711"/>
    </source>
</evidence>
<accession>A0A4S4DXB2</accession>
<dbReference type="Pfam" id="PF03763">
    <property type="entry name" value="Remorin_C"/>
    <property type="match status" value="1"/>
</dbReference>
<feature type="domain" description="Remorin C-terminal" evidence="4">
    <location>
        <begin position="185"/>
        <end position="230"/>
    </location>
</feature>
<dbReference type="Proteomes" id="UP000306102">
    <property type="component" value="Unassembled WGS sequence"/>
</dbReference>
<dbReference type="AlphaFoldDB" id="A0A4S4DXB2"/>
<comment type="caution">
    <text evidence="5">The sequence shown here is derived from an EMBL/GenBank/DDBJ whole genome shotgun (WGS) entry which is preliminary data.</text>
</comment>
<feature type="transmembrane region" description="Helical" evidence="3">
    <location>
        <begin position="286"/>
        <end position="309"/>
    </location>
</feature>
<feature type="region of interest" description="Disordered" evidence="2">
    <location>
        <begin position="379"/>
        <end position="402"/>
    </location>
</feature>
<evidence type="ECO:0000313" key="6">
    <source>
        <dbReference type="Proteomes" id="UP000306102"/>
    </source>
</evidence>
<proteinExistence type="inferred from homology"/>
<evidence type="ECO:0000256" key="3">
    <source>
        <dbReference type="SAM" id="Phobius"/>
    </source>
</evidence>
<evidence type="ECO:0000259" key="4">
    <source>
        <dbReference type="Pfam" id="PF03763"/>
    </source>
</evidence>
<keyword evidence="3" id="KW-0812">Transmembrane</keyword>
<evidence type="ECO:0000313" key="5">
    <source>
        <dbReference type="EMBL" id="THG07505.1"/>
    </source>
</evidence>
<dbReference type="EMBL" id="SDRB02009956">
    <property type="protein sequence ID" value="THG07505.1"/>
    <property type="molecule type" value="Genomic_DNA"/>
</dbReference>
<dbReference type="InterPro" id="IPR005516">
    <property type="entry name" value="Remorin_C"/>
</dbReference>
<keyword evidence="3" id="KW-1133">Transmembrane helix</keyword>
<name>A0A4S4DXB2_CAMSN</name>
<comment type="similarity">
    <text evidence="1">Belongs to the remorin family.</text>
</comment>
<gene>
    <name evidence="5" type="ORF">TEA_010412</name>
</gene>
<feature type="region of interest" description="Disordered" evidence="2">
    <location>
        <begin position="39"/>
        <end position="85"/>
    </location>
</feature>
<organism evidence="5 6">
    <name type="scientific">Camellia sinensis var. sinensis</name>
    <name type="common">China tea</name>
    <dbReference type="NCBI Taxonomy" id="542762"/>
    <lineage>
        <taxon>Eukaryota</taxon>
        <taxon>Viridiplantae</taxon>
        <taxon>Streptophyta</taxon>
        <taxon>Embryophyta</taxon>
        <taxon>Tracheophyta</taxon>
        <taxon>Spermatophyta</taxon>
        <taxon>Magnoliopsida</taxon>
        <taxon>eudicotyledons</taxon>
        <taxon>Gunneridae</taxon>
        <taxon>Pentapetalae</taxon>
        <taxon>asterids</taxon>
        <taxon>Ericales</taxon>
        <taxon>Theaceae</taxon>
        <taxon>Camellia</taxon>
    </lineage>
</organism>
<protein>
    <recommendedName>
        <fullName evidence="4">Remorin C-terminal domain-containing protein</fullName>
    </recommendedName>
</protein>